<dbReference type="Gene3D" id="3.30.565.60">
    <property type="match status" value="1"/>
</dbReference>
<dbReference type="InterPro" id="IPR038475">
    <property type="entry name" value="RecG_C_sf"/>
</dbReference>
<dbReference type="Proteomes" id="UP000267623">
    <property type="component" value="Unassembled WGS sequence"/>
</dbReference>
<gene>
    <name evidence="2" type="ORF">EGH73_13850</name>
</gene>
<comment type="caution">
    <text evidence="2">The sequence shown here is derived from an EMBL/GenBank/DDBJ whole genome shotgun (WGS) entry which is preliminary data.</text>
</comment>
<dbReference type="PANTHER" id="PTHR30595">
    <property type="entry name" value="GLPR-RELATED TRANSCRIPTIONAL REPRESSOR"/>
    <property type="match status" value="1"/>
</dbReference>
<dbReference type="RefSeq" id="WP_123282341.1">
    <property type="nucleotide sequence ID" value="NZ_RJTU01000086.1"/>
</dbReference>
<proteinExistence type="predicted"/>
<dbReference type="PANTHER" id="PTHR30595:SF6">
    <property type="entry name" value="SCHLAFEN ALBA-2 DOMAIN-CONTAINING PROTEIN"/>
    <property type="match status" value="1"/>
</dbReference>
<accession>A0A3N0X1A6</accession>
<organism evidence="2 3">
    <name type="scientific">Epilithonimonas hominis</name>
    <dbReference type="NCBI Taxonomy" id="420404"/>
    <lineage>
        <taxon>Bacteria</taxon>
        <taxon>Pseudomonadati</taxon>
        <taxon>Bacteroidota</taxon>
        <taxon>Flavobacteriia</taxon>
        <taxon>Flavobacteriales</taxon>
        <taxon>Weeksellaceae</taxon>
        <taxon>Chryseobacterium group</taxon>
        <taxon>Epilithonimonas</taxon>
    </lineage>
</organism>
<dbReference type="AlphaFoldDB" id="A0A3N0X1A6"/>
<dbReference type="InterPro" id="IPR007421">
    <property type="entry name" value="Schlafen_AlbA_2_dom"/>
</dbReference>
<evidence type="ECO:0000259" key="1">
    <source>
        <dbReference type="Pfam" id="PF04326"/>
    </source>
</evidence>
<dbReference type="Pfam" id="PF04326">
    <property type="entry name" value="SLFN_AlbA_2"/>
    <property type="match status" value="1"/>
</dbReference>
<feature type="domain" description="Schlafen AlbA-2" evidence="1">
    <location>
        <begin position="15"/>
        <end position="138"/>
    </location>
</feature>
<sequence>MTIPELQYLRESEDKVEFKEAKNNFPYNGGSHKEQENRRKCYLGYIVALANEGGGKLIFGMDDSYPHNVVGSNFVEGKLGELEDGVYEKLEIRVRLEELFDENGLRVLVSHIPSRPIGKMLKFEGVPLMRVGDSLRNMSDEEMFAILSEQEPDFSAKIVNGFSLDDIDDEAFSVLKDSYTIKQRNPLFAQLSKTQILSDLKLNTEAGFNYACLILLAKKEALNIHLPQCKIIWEYRSSESQIHFDNRIVIDEPLYKSIDQVWKLINQPLLNRKHPIQNGAYIYDIYDFNEAVLREAVLNAVAHRDYSIASEVVIKQFPSKIIISNPGGFPKGVNIENILTVSSTPRSRLLTDILEKTGLVERSGQGVDKIFSLTLSEGKPEPDYCFSDMFQVTLILYSQIADKAFHIFINEYQHSDKEPKLGVEQIITLYKVRKGIFANLKENIVTQLLSQDLIRPVSTHTNKYILADDFHKLEGEMQLIGKKYVVTEVEMILLILQGRKMKIGEIEQYLKKSLNRNQIKYLLSKLKDDEILITEGVAGGTKYFLADSYKDFRGELLVNTVVEDLRSKL</sequence>
<dbReference type="InterPro" id="IPR038461">
    <property type="entry name" value="Schlafen_AlbA_2_dom_sf"/>
</dbReference>
<evidence type="ECO:0000313" key="2">
    <source>
        <dbReference type="EMBL" id="ROI11156.1"/>
    </source>
</evidence>
<reference evidence="3" key="1">
    <citation type="submission" date="2018-11" db="EMBL/GenBank/DDBJ databases">
        <title>Proposal to divide the Flavobacteriaceae and reorganize its genera based on Amino Acid Identity values calculated from whole genome sequences.</title>
        <authorList>
            <person name="Nicholson A.C."/>
            <person name="Gulvik C.A."/>
            <person name="Whitney A.M."/>
            <person name="Humrighouse B.W."/>
            <person name="Bell M."/>
            <person name="Holmes B."/>
            <person name="Steigerwalt A."/>
            <person name="Villarma A."/>
            <person name="Sheth M."/>
            <person name="Batra D."/>
            <person name="Pryor J."/>
            <person name="Bernardet J.-F."/>
            <person name="Hugo C."/>
            <person name="Kampfer P."/>
            <person name="Newman J."/>
            <person name="Mcquiston J."/>
        </authorList>
    </citation>
    <scope>NUCLEOTIDE SEQUENCE [LARGE SCALE GENOMIC DNA]</scope>
    <source>
        <strain evidence="3">DSM 22165</strain>
    </source>
</reference>
<evidence type="ECO:0000313" key="3">
    <source>
        <dbReference type="Proteomes" id="UP000267623"/>
    </source>
</evidence>
<protein>
    <submittedName>
        <fullName evidence="2">AAA family ATPase</fullName>
    </submittedName>
</protein>
<name>A0A3N0X1A6_9FLAO</name>
<dbReference type="EMBL" id="RJTU01000086">
    <property type="protein sequence ID" value="ROI11156.1"/>
    <property type="molecule type" value="Genomic_DNA"/>
</dbReference>
<dbReference type="Pfam" id="PF13749">
    <property type="entry name" value="HATPase_c_4"/>
    <property type="match status" value="1"/>
</dbReference>
<dbReference type="Gene3D" id="3.30.950.30">
    <property type="entry name" value="Schlafen, AAA domain"/>
    <property type="match status" value="1"/>
</dbReference>